<dbReference type="RefSeq" id="WP_101250153.1">
    <property type="nucleotide sequence ID" value="NZ_PIUM01000007.1"/>
</dbReference>
<dbReference type="InterPro" id="IPR051544">
    <property type="entry name" value="TPS_OM_transporter"/>
</dbReference>
<feature type="non-terminal residue" evidence="2">
    <location>
        <position position="1"/>
    </location>
</feature>
<evidence type="ECO:0000259" key="1">
    <source>
        <dbReference type="Pfam" id="PF03865"/>
    </source>
</evidence>
<dbReference type="Gene3D" id="2.40.160.50">
    <property type="entry name" value="membrane protein fhac: a member of the omp85/tpsb transporter family"/>
    <property type="match status" value="1"/>
</dbReference>
<dbReference type="InterPro" id="IPR005565">
    <property type="entry name" value="Hemolysn_activator_HlyB_C"/>
</dbReference>
<comment type="caution">
    <text evidence="2">The sequence shown here is derived from an EMBL/GenBank/DDBJ whole genome shotgun (WGS) entry which is preliminary data.</text>
</comment>
<reference evidence="3" key="1">
    <citation type="submission" date="2017-12" db="EMBL/GenBank/DDBJ databases">
        <title>Draft genome sequence of Telmatospirillum siberiense 26-4b1T, an acidotolerant peatland alphaproteobacterium potentially involved in sulfur cycling.</title>
        <authorList>
            <person name="Hausmann B."/>
            <person name="Pjevac P."/>
            <person name="Schreck K."/>
            <person name="Herbold C.W."/>
            <person name="Daims H."/>
            <person name="Wagner M."/>
            <person name="Pester M."/>
            <person name="Loy A."/>
        </authorList>
    </citation>
    <scope>NUCLEOTIDE SEQUENCE [LARGE SCALE GENOMIC DNA]</scope>
    <source>
        <strain evidence="3">26-4b1</strain>
    </source>
</reference>
<keyword evidence="3" id="KW-1185">Reference proteome</keyword>
<protein>
    <submittedName>
        <fullName evidence="2">ShlB/FhaC/HecB family hemolysin secretion/activation protein</fullName>
    </submittedName>
</protein>
<feature type="domain" description="Haemolysin activator HlyB C-terminal" evidence="1">
    <location>
        <begin position="46"/>
        <end position="365"/>
    </location>
</feature>
<dbReference type="PANTHER" id="PTHR34597">
    <property type="entry name" value="SLR1661 PROTEIN"/>
    <property type="match status" value="1"/>
</dbReference>
<dbReference type="PANTHER" id="PTHR34597:SF6">
    <property type="entry name" value="BLR6126 PROTEIN"/>
    <property type="match status" value="1"/>
</dbReference>
<gene>
    <name evidence="2" type="ORF">CWS72_08405</name>
</gene>
<dbReference type="Proteomes" id="UP000233293">
    <property type="component" value="Unassembled WGS sequence"/>
</dbReference>
<dbReference type="AlphaFoldDB" id="A0A2N3PWU9"/>
<accession>A0A2N3PWU9</accession>
<dbReference type="GO" id="GO:0098046">
    <property type="term" value="C:type V protein secretion system complex"/>
    <property type="evidence" value="ECO:0007669"/>
    <property type="project" value="TreeGrafter"/>
</dbReference>
<dbReference type="Pfam" id="PF03865">
    <property type="entry name" value="ShlB"/>
    <property type="match status" value="1"/>
</dbReference>
<dbReference type="EMBL" id="PIUM01000007">
    <property type="protein sequence ID" value="PKU24893.1"/>
    <property type="molecule type" value="Genomic_DNA"/>
</dbReference>
<organism evidence="2 3">
    <name type="scientific">Telmatospirillum siberiense</name>
    <dbReference type="NCBI Taxonomy" id="382514"/>
    <lineage>
        <taxon>Bacteria</taxon>
        <taxon>Pseudomonadati</taxon>
        <taxon>Pseudomonadota</taxon>
        <taxon>Alphaproteobacteria</taxon>
        <taxon>Rhodospirillales</taxon>
        <taxon>Rhodospirillaceae</taxon>
        <taxon>Telmatospirillum</taxon>
    </lineage>
</organism>
<evidence type="ECO:0000313" key="2">
    <source>
        <dbReference type="EMBL" id="PKU24893.1"/>
    </source>
</evidence>
<name>A0A2N3PWU9_9PROT</name>
<sequence length="402" mass="43406">AVKADAPSLTEGTVPDFNAVSRDIVALNQLPDRKVTPSLRAGTTPGTVDVDLTVEDKLPLHGSLELNDRYSANTTRLRLNGTLHYDNLWQLGHSLSVSYQIAPENPKDAKVFSGSYLARVPGWSEVSFLLYGVNQDSNVNSLGSMDVAGRGQVIGTRAVITLPGEEGFFHTLSTGPDYKNFHEAVSTGGSGYETPITYWPVTTTWSGTWQGEGTLTQANAGVTFGFRGLGSGPGAFDNKRYKSGGDFIYFRGDVSRTQDLPEGLQLFGKVQGQAANAALISNEEYSAGGLDSVRGYLESEVLGDSAALASVELRSPSLSRWLGDAVINEWRLYTFAEGGHLAVHDALAEEHSAFDLASIGVGTRGKFWDYLNGSADFAVPLLGQSSTKRYDPRLTFRLWSEF</sequence>
<dbReference type="GO" id="GO:0046819">
    <property type="term" value="P:protein secretion by the type V secretion system"/>
    <property type="evidence" value="ECO:0007669"/>
    <property type="project" value="TreeGrafter"/>
</dbReference>
<evidence type="ECO:0000313" key="3">
    <source>
        <dbReference type="Proteomes" id="UP000233293"/>
    </source>
</evidence>
<dbReference type="GO" id="GO:0008320">
    <property type="term" value="F:protein transmembrane transporter activity"/>
    <property type="evidence" value="ECO:0007669"/>
    <property type="project" value="TreeGrafter"/>
</dbReference>
<proteinExistence type="predicted"/>
<dbReference type="OrthoDB" id="7439045at2"/>